<dbReference type="Proteomes" id="UP000230750">
    <property type="component" value="Unassembled WGS sequence"/>
</dbReference>
<dbReference type="EMBL" id="MRZV01000050">
    <property type="protein sequence ID" value="PIK60677.1"/>
    <property type="molecule type" value="Genomic_DNA"/>
</dbReference>
<keyword evidence="2" id="KW-1185">Reference proteome</keyword>
<comment type="caution">
    <text evidence="1">The sequence shown here is derived from an EMBL/GenBank/DDBJ whole genome shotgun (WGS) entry which is preliminary data.</text>
</comment>
<dbReference type="AlphaFoldDB" id="A0A2G8LK91"/>
<dbReference type="SUPFAM" id="SSF56436">
    <property type="entry name" value="C-type lectin-like"/>
    <property type="match status" value="1"/>
</dbReference>
<organism evidence="1 2">
    <name type="scientific">Stichopus japonicus</name>
    <name type="common">Sea cucumber</name>
    <dbReference type="NCBI Taxonomy" id="307972"/>
    <lineage>
        <taxon>Eukaryota</taxon>
        <taxon>Metazoa</taxon>
        <taxon>Echinodermata</taxon>
        <taxon>Eleutherozoa</taxon>
        <taxon>Echinozoa</taxon>
        <taxon>Holothuroidea</taxon>
        <taxon>Aspidochirotacea</taxon>
        <taxon>Aspidochirotida</taxon>
        <taxon>Stichopodidae</taxon>
        <taxon>Apostichopus</taxon>
    </lineage>
</organism>
<protein>
    <submittedName>
        <fullName evidence="1">Uncharacterized protein</fullName>
    </submittedName>
</protein>
<name>A0A2G8LK91_STIJA</name>
<accession>A0A2G8LK91</accession>
<gene>
    <name evidence="1" type="ORF">BSL78_02369</name>
</gene>
<reference evidence="1 2" key="1">
    <citation type="journal article" date="2017" name="PLoS Biol.">
        <title>The sea cucumber genome provides insights into morphological evolution and visceral regeneration.</title>
        <authorList>
            <person name="Zhang X."/>
            <person name="Sun L."/>
            <person name="Yuan J."/>
            <person name="Sun Y."/>
            <person name="Gao Y."/>
            <person name="Zhang L."/>
            <person name="Li S."/>
            <person name="Dai H."/>
            <person name="Hamel J.F."/>
            <person name="Liu C."/>
            <person name="Yu Y."/>
            <person name="Liu S."/>
            <person name="Lin W."/>
            <person name="Guo K."/>
            <person name="Jin S."/>
            <person name="Xu P."/>
            <person name="Storey K.B."/>
            <person name="Huan P."/>
            <person name="Zhang T."/>
            <person name="Zhou Y."/>
            <person name="Zhang J."/>
            <person name="Lin C."/>
            <person name="Li X."/>
            <person name="Xing L."/>
            <person name="Huo D."/>
            <person name="Sun M."/>
            <person name="Wang L."/>
            <person name="Mercier A."/>
            <person name="Li F."/>
            <person name="Yang H."/>
            <person name="Xiang J."/>
        </authorList>
    </citation>
    <scope>NUCLEOTIDE SEQUENCE [LARGE SCALE GENOMIC DNA]</scope>
    <source>
        <strain evidence="1">Shaxun</strain>
        <tissue evidence="1">Muscle</tissue>
    </source>
</reference>
<proteinExistence type="predicted"/>
<sequence length="91" mass="9830">MGKLQWFLLSGCKGCKDLPDAKHFCENEGAYLLTFYPCGLVSVLLWEHGGAVDGYTNWNPSQPSLVAGQRTAAQSTLGLRIANGTQLLAMV</sequence>
<evidence type="ECO:0000313" key="1">
    <source>
        <dbReference type="EMBL" id="PIK60677.1"/>
    </source>
</evidence>
<dbReference type="InterPro" id="IPR016187">
    <property type="entry name" value="CTDL_fold"/>
</dbReference>
<evidence type="ECO:0000313" key="2">
    <source>
        <dbReference type="Proteomes" id="UP000230750"/>
    </source>
</evidence>